<dbReference type="STRING" id="63057.A0A2P5FC12"/>
<dbReference type="PANTHER" id="PTHR47481">
    <property type="match status" value="1"/>
</dbReference>
<evidence type="ECO:0000313" key="2">
    <source>
        <dbReference type="EMBL" id="PON95322.1"/>
    </source>
</evidence>
<gene>
    <name evidence="2" type="ORF">TorRG33x02_088440</name>
</gene>
<feature type="compositionally biased region" description="Basic residues" evidence="1">
    <location>
        <begin position="212"/>
        <end position="223"/>
    </location>
</feature>
<evidence type="ECO:0000256" key="1">
    <source>
        <dbReference type="SAM" id="MobiDB-lite"/>
    </source>
</evidence>
<evidence type="ECO:0000313" key="3">
    <source>
        <dbReference type="Proteomes" id="UP000237000"/>
    </source>
</evidence>
<dbReference type="Proteomes" id="UP000237000">
    <property type="component" value="Unassembled WGS sequence"/>
</dbReference>
<dbReference type="OrthoDB" id="1434153at2759"/>
<feature type="region of interest" description="Disordered" evidence="1">
    <location>
        <begin position="191"/>
        <end position="228"/>
    </location>
</feature>
<protein>
    <recommendedName>
        <fullName evidence="4">Retrovirus-related Pol polyprotein from transposon TNT 1-94</fullName>
    </recommendedName>
</protein>
<accession>A0A2P5FC12</accession>
<dbReference type="Pfam" id="PF14223">
    <property type="entry name" value="Retrotran_gag_2"/>
    <property type="match status" value="1"/>
</dbReference>
<reference evidence="3" key="1">
    <citation type="submission" date="2016-06" db="EMBL/GenBank/DDBJ databases">
        <title>Parallel loss of symbiosis genes in relatives of nitrogen-fixing non-legume Parasponia.</title>
        <authorList>
            <person name="Van Velzen R."/>
            <person name="Holmer R."/>
            <person name="Bu F."/>
            <person name="Rutten L."/>
            <person name="Van Zeijl A."/>
            <person name="Liu W."/>
            <person name="Santuari L."/>
            <person name="Cao Q."/>
            <person name="Sharma T."/>
            <person name="Shen D."/>
            <person name="Roswanjaya Y."/>
            <person name="Wardhani T."/>
            <person name="Kalhor M.S."/>
            <person name="Jansen J."/>
            <person name="Van den Hoogen J."/>
            <person name="Gungor B."/>
            <person name="Hartog M."/>
            <person name="Hontelez J."/>
            <person name="Verver J."/>
            <person name="Yang W.-C."/>
            <person name="Schijlen E."/>
            <person name="Repin R."/>
            <person name="Schilthuizen M."/>
            <person name="Schranz E."/>
            <person name="Heidstra R."/>
            <person name="Miyata K."/>
            <person name="Fedorova E."/>
            <person name="Kohlen W."/>
            <person name="Bisseling T."/>
            <person name="Smit S."/>
            <person name="Geurts R."/>
        </authorList>
    </citation>
    <scope>NUCLEOTIDE SEQUENCE [LARGE SCALE GENOMIC DNA]</scope>
    <source>
        <strain evidence="3">cv. RG33-2</strain>
    </source>
</reference>
<dbReference type="EMBL" id="JXTC01000045">
    <property type="protein sequence ID" value="PON95322.1"/>
    <property type="molecule type" value="Genomic_DNA"/>
</dbReference>
<sequence length="240" mass="27338">MGSLKFELSPFDGSGDFSSWRKKMKALLVQHKLHKALEDPTTLPTTMTDVQRLELQENAYSIIILYLADNVLRQIDGEDTAFKAWNKLEQLYLTKSLTNRILLKEKFFGFRMDTNKNLEQNLDDFKKIAITLASIDEEKIGDESQAIILLNSLPDSYREVKAAIKFGRKSITLDEVTAALRSWELEMKSEAKSSGNGESLNVRGRSKDRNSKGRGKSRSKSKNGSKSFKCYHCHEEGHIR</sequence>
<comment type="caution">
    <text evidence="2">The sequence shown here is derived from an EMBL/GenBank/DDBJ whole genome shotgun (WGS) entry which is preliminary data.</text>
</comment>
<proteinExistence type="predicted"/>
<name>A0A2P5FC12_TREOI</name>
<dbReference type="AlphaFoldDB" id="A0A2P5FC12"/>
<dbReference type="PANTHER" id="PTHR47481:SF31">
    <property type="entry name" value="OS01G0873500 PROTEIN"/>
    <property type="match status" value="1"/>
</dbReference>
<feature type="non-terminal residue" evidence="2">
    <location>
        <position position="240"/>
    </location>
</feature>
<organism evidence="2 3">
    <name type="scientific">Trema orientale</name>
    <name type="common">Charcoal tree</name>
    <name type="synonym">Celtis orientalis</name>
    <dbReference type="NCBI Taxonomy" id="63057"/>
    <lineage>
        <taxon>Eukaryota</taxon>
        <taxon>Viridiplantae</taxon>
        <taxon>Streptophyta</taxon>
        <taxon>Embryophyta</taxon>
        <taxon>Tracheophyta</taxon>
        <taxon>Spermatophyta</taxon>
        <taxon>Magnoliopsida</taxon>
        <taxon>eudicotyledons</taxon>
        <taxon>Gunneridae</taxon>
        <taxon>Pentapetalae</taxon>
        <taxon>rosids</taxon>
        <taxon>fabids</taxon>
        <taxon>Rosales</taxon>
        <taxon>Cannabaceae</taxon>
        <taxon>Trema</taxon>
    </lineage>
</organism>
<dbReference type="InParanoid" id="A0A2P5FC12"/>
<keyword evidence="3" id="KW-1185">Reference proteome</keyword>
<evidence type="ECO:0008006" key="4">
    <source>
        <dbReference type="Google" id="ProtNLM"/>
    </source>
</evidence>